<proteinExistence type="predicted"/>
<name>A0A5C6UH61_9SPHN</name>
<evidence type="ECO:0000256" key="1">
    <source>
        <dbReference type="SAM" id="Phobius"/>
    </source>
</evidence>
<keyword evidence="1" id="KW-0472">Membrane</keyword>
<comment type="caution">
    <text evidence="2">The sequence shown here is derived from an EMBL/GenBank/DDBJ whole genome shotgun (WGS) entry which is preliminary data.</text>
</comment>
<organism evidence="2 3">
    <name type="scientific">Sphingomonas ginsenosidivorax</name>
    <dbReference type="NCBI Taxonomy" id="862135"/>
    <lineage>
        <taxon>Bacteria</taxon>
        <taxon>Pseudomonadati</taxon>
        <taxon>Pseudomonadota</taxon>
        <taxon>Alphaproteobacteria</taxon>
        <taxon>Sphingomonadales</taxon>
        <taxon>Sphingomonadaceae</taxon>
        <taxon>Sphingomonas</taxon>
    </lineage>
</organism>
<keyword evidence="1" id="KW-1133">Transmembrane helix</keyword>
<feature type="transmembrane region" description="Helical" evidence="1">
    <location>
        <begin position="35"/>
        <end position="54"/>
    </location>
</feature>
<dbReference type="RefSeq" id="WP_147082643.1">
    <property type="nucleotide sequence ID" value="NZ_VOQR01000001.1"/>
</dbReference>
<dbReference type="AlphaFoldDB" id="A0A5C6UH61"/>
<reference evidence="2 3" key="1">
    <citation type="journal article" date="2013" name="Antonie Van Leeuwenhoek">
        <title>Sphingomonas ginsenosidivorax sp. nov., with the ability to transform ginsenosides.</title>
        <authorList>
            <person name="Jin X.F."/>
            <person name="Kim J.K."/>
            <person name="Liu Q.M."/>
            <person name="Kang M.S."/>
            <person name="He D."/>
            <person name="Jin F.X."/>
            <person name="Kim S.C."/>
            <person name="Im W.T."/>
        </authorList>
    </citation>
    <scope>NUCLEOTIDE SEQUENCE [LARGE SCALE GENOMIC DNA]</scope>
    <source>
        <strain evidence="2 3">KHI67</strain>
    </source>
</reference>
<protein>
    <recommendedName>
        <fullName evidence="4">EamA family transporter</fullName>
    </recommendedName>
</protein>
<feature type="transmembrane region" description="Helical" evidence="1">
    <location>
        <begin position="61"/>
        <end position="82"/>
    </location>
</feature>
<dbReference type="EMBL" id="VOQR01000001">
    <property type="protein sequence ID" value="TXC71395.1"/>
    <property type="molecule type" value="Genomic_DNA"/>
</dbReference>
<keyword evidence="3" id="KW-1185">Reference proteome</keyword>
<accession>A0A5C6UH61</accession>
<dbReference type="OrthoDB" id="7570712at2"/>
<dbReference type="Proteomes" id="UP000321250">
    <property type="component" value="Unassembled WGS sequence"/>
</dbReference>
<evidence type="ECO:0008006" key="4">
    <source>
        <dbReference type="Google" id="ProtNLM"/>
    </source>
</evidence>
<evidence type="ECO:0000313" key="2">
    <source>
        <dbReference type="EMBL" id="TXC71395.1"/>
    </source>
</evidence>
<sequence>MVEIVATSFVAWLLFAAASYKYRRDLGIDSPAAIVGLRAVAALLLTLALFRCGAPVTGERWVRFLGGSALAAVMLVMLLSVAPLRAPRRNPK</sequence>
<evidence type="ECO:0000313" key="3">
    <source>
        <dbReference type="Proteomes" id="UP000321250"/>
    </source>
</evidence>
<gene>
    <name evidence="2" type="ORF">FSB78_10935</name>
</gene>
<keyword evidence="1" id="KW-0812">Transmembrane</keyword>